<feature type="transmembrane region" description="Helical" evidence="1">
    <location>
        <begin position="12"/>
        <end position="31"/>
    </location>
</feature>
<keyword evidence="1" id="KW-1133">Transmembrane helix</keyword>
<keyword evidence="1" id="KW-0812">Transmembrane</keyword>
<sequence length="181" mass="19585">MRHPHSREDGFTYLGALILVAIISVTATATLKLGAAMQRRAAEEQLLAIGGEFRDAFVSYANATPPGQPRTPQSLEDLLKDPRFPVVRRHLRRVYVDPISGKPEWGTIPAQPGPGIMGVYSLADGTPIKVGQFEMRFQEFEGKTSYQDWVFMPPPETIVPMPAGKAAGAVNGTGPAIGLTN</sequence>
<keyword evidence="2" id="KW-0614">Plasmid</keyword>
<keyword evidence="3" id="KW-1185">Reference proteome</keyword>
<geneLocation type="plasmid" evidence="2 3">
    <name>PPGU16_p1</name>
</geneLocation>
<protein>
    <submittedName>
        <fullName evidence="2">Type II secretion system pseudopilin TklG</fullName>
    </submittedName>
</protein>
<evidence type="ECO:0000256" key="1">
    <source>
        <dbReference type="SAM" id="Phobius"/>
    </source>
</evidence>
<dbReference type="EMBL" id="AP023176">
    <property type="protein sequence ID" value="BCF93033.1"/>
    <property type="molecule type" value="Genomic_DNA"/>
</dbReference>
<gene>
    <name evidence="2" type="primary">tklG_2</name>
    <name evidence="2" type="ORF">PPGU16_61000</name>
</gene>
<proteinExistence type="predicted"/>
<evidence type="ECO:0000313" key="3">
    <source>
        <dbReference type="Proteomes" id="UP000510888"/>
    </source>
</evidence>
<dbReference type="KEGG" id="plad:PPGU16_61000"/>
<keyword evidence="1" id="KW-0472">Membrane</keyword>
<dbReference type="RefSeq" id="WP_180726513.1">
    <property type="nucleotide sequence ID" value="NZ_AP023176.1"/>
</dbReference>
<reference evidence="2 3" key="1">
    <citation type="journal article" date="2020" name="Genes (Basel)">
        <title>Genomic Comparison of Insect Gut Symbionts from Divergent Burkholderia Subclades.</title>
        <authorList>
            <person name="Takeshita K."/>
            <person name="Kikuchi Y."/>
        </authorList>
    </citation>
    <scope>NUCLEOTIDE SEQUENCE [LARGE SCALE GENOMIC DNA]</scope>
    <source>
        <strain evidence="2 3">PGU16</strain>
        <plasmid evidence="2 3">PPGU16_p1</plasmid>
    </source>
</reference>
<name>A0A7I8BWS8_9BURK</name>
<accession>A0A7I8BWS8</accession>
<evidence type="ECO:0000313" key="2">
    <source>
        <dbReference type="EMBL" id="BCF93033.1"/>
    </source>
</evidence>
<organism evidence="2 3">
    <name type="scientific">Paraburkholderia largidicola</name>
    <dbReference type="NCBI Taxonomy" id="3014751"/>
    <lineage>
        <taxon>Bacteria</taxon>
        <taxon>Pseudomonadati</taxon>
        <taxon>Pseudomonadota</taxon>
        <taxon>Betaproteobacteria</taxon>
        <taxon>Burkholderiales</taxon>
        <taxon>Burkholderiaceae</taxon>
        <taxon>Paraburkholderia</taxon>
    </lineage>
</organism>
<dbReference type="Proteomes" id="UP000510888">
    <property type="component" value="Plasmid PPGU16_p1"/>
</dbReference>
<dbReference type="AlphaFoldDB" id="A0A7I8BWS8"/>